<organism evidence="2 3">
    <name type="scientific">Mycolicibacterium hodleri</name>
    <dbReference type="NCBI Taxonomy" id="49897"/>
    <lineage>
        <taxon>Bacteria</taxon>
        <taxon>Bacillati</taxon>
        <taxon>Actinomycetota</taxon>
        <taxon>Actinomycetes</taxon>
        <taxon>Mycobacteriales</taxon>
        <taxon>Mycobacteriaceae</taxon>
        <taxon>Mycolicibacterium</taxon>
    </lineage>
</organism>
<keyword evidence="1" id="KW-0812">Transmembrane</keyword>
<evidence type="ECO:0000313" key="3">
    <source>
        <dbReference type="Proteomes" id="UP000315759"/>
    </source>
</evidence>
<accession>A0A544VSN3</accession>
<sequence length="79" mass="8884">METFIAYVKIQAFVFLCGIVGPIFLVVYFSIQPEQDSRWLYWIGLFITAGDVLIALAITDSSARADRALKKSKPIDERG</sequence>
<name>A0A544VSN3_9MYCO</name>
<evidence type="ECO:0000313" key="2">
    <source>
        <dbReference type="EMBL" id="TQR82997.1"/>
    </source>
</evidence>
<feature type="transmembrane region" description="Helical" evidence="1">
    <location>
        <begin position="12"/>
        <end position="33"/>
    </location>
</feature>
<evidence type="ECO:0000256" key="1">
    <source>
        <dbReference type="SAM" id="Phobius"/>
    </source>
</evidence>
<dbReference type="EMBL" id="VIFX01000054">
    <property type="protein sequence ID" value="TQR82997.1"/>
    <property type="molecule type" value="Genomic_DNA"/>
</dbReference>
<comment type="caution">
    <text evidence="2">The sequence shown here is derived from an EMBL/GenBank/DDBJ whole genome shotgun (WGS) entry which is preliminary data.</text>
</comment>
<reference evidence="2 3" key="1">
    <citation type="submission" date="2018-10" db="EMBL/GenBank/DDBJ databases">
        <title>Draft genome of Mycobacterium hodleri strain B.</title>
        <authorList>
            <person name="Amande T.J."/>
            <person name="Mcgenity T.J."/>
        </authorList>
    </citation>
    <scope>NUCLEOTIDE SEQUENCE [LARGE SCALE GENOMIC DNA]</scope>
    <source>
        <strain evidence="2 3">B</strain>
    </source>
</reference>
<gene>
    <name evidence="2" type="ORF">D8S82_29385</name>
</gene>
<dbReference type="Proteomes" id="UP000315759">
    <property type="component" value="Unassembled WGS sequence"/>
</dbReference>
<feature type="transmembrane region" description="Helical" evidence="1">
    <location>
        <begin position="39"/>
        <end position="58"/>
    </location>
</feature>
<protein>
    <submittedName>
        <fullName evidence="2">Uncharacterized protein</fullName>
    </submittedName>
</protein>
<keyword evidence="1" id="KW-1133">Transmembrane helix</keyword>
<keyword evidence="3" id="KW-1185">Reference proteome</keyword>
<dbReference type="AlphaFoldDB" id="A0A544VSN3"/>
<keyword evidence="1" id="KW-0472">Membrane</keyword>
<proteinExistence type="predicted"/>